<keyword evidence="2" id="KW-0732">Signal</keyword>
<sequence>MQRASIFCTKMIWISMALLRAYAKNVREGCEINAAFLAYEKVQSHLQEQEDVCIQQLGRREDERRSTTGSRDEGSLRGREGDI</sequence>
<reference evidence="3 4" key="1">
    <citation type="journal article" date="2017" name="Environ. Microbiol.">
        <title>Decay of the glycolytic pathway and adaptation to intranuclear parasitism within Enterocytozoonidae microsporidia.</title>
        <authorList>
            <person name="Wiredu Boakye D."/>
            <person name="Jaroenlak P."/>
            <person name="Prachumwat A."/>
            <person name="Williams T.A."/>
            <person name="Bateman K.S."/>
            <person name="Itsathitphaisarn O."/>
            <person name="Sritunyalucksana K."/>
            <person name="Paszkiewicz K.H."/>
            <person name="Moore K.A."/>
            <person name="Stentiford G.D."/>
            <person name="Williams B.A."/>
        </authorList>
    </citation>
    <scope>NUCLEOTIDE SEQUENCE [LARGE SCALE GENOMIC DNA]</scope>
    <source>
        <strain evidence="3 4">GB1</strain>
    </source>
</reference>
<feature type="compositionally biased region" description="Basic and acidic residues" evidence="1">
    <location>
        <begin position="58"/>
        <end position="83"/>
    </location>
</feature>
<dbReference type="AlphaFoldDB" id="A0A1Y1S9S8"/>
<dbReference type="Proteomes" id="UP000192639">
    <property type="component" value="Unassembled WGS sequence"/>
</dbReference>
<evidence type="ECO:0000256" key="2">
    <source>
        <dbReference type="SAM" id="SignalP"/>
    </source>
</evidence>
<name>A0A1Y1S9S8_9MICR</name>
<evidence type="ECO:0000313" key="3">
    <source>
        <dbReference type="EMBL" id="ORD95174.1"/>
    </source>
</evidence>
<dbReference type="EMBL" id="LWDP01000001">
    <property type="protein sequence ID" value="ORD95174.1"/>
    <property type="molecule type" value="Genomic_DNA"/>
</dbReference>
<proteinExistence type="predicted"/>
<gene>
    <name evidence="3" type="ORF">ECANGB1_2610</name>
</gene>
<feature type="chain" id="PRO_5012643642" evidence="2">
    <location>
        <begin position="24"/>
        <end position="83"/>
    </location>
</feature>
<organism evidence="3 4">
    <name type="scientific">Enterospora canceri</name>
    <dbReference type="NCBI Taxonomy" id="1081671"/>
    <lineage>
        <taxon>Eukaryota</taxon>
        <taxon>Fungi</taxon>
        <taxon>Fungi incertae sedis</taxon>
        <taxon>Microsporidia</taxon>
        <taxon>Enterocytozoonidae</taxon>
        <taxon>Enterospora</taxon>
    </lineage>
</organism>
<evidence type="ECO:0000256" key="1">
    <source>
        <dbReference type="SAM" id="MobiDB-lite"/>
    </source>
</evidence>
<protein>
    <submittedName>
        <fullName evidence="3">Uncharacterized protein</fullName>
    </submittedName>
</protein>
<evidence type="ECO:0000313" key="4">
    <source>
        <dbReference type="Proteomes" id="UP000192639"/>
    </source>
</evidence>
<accession>A0A1Y1S9S8</accession>
<feature type="region of interest" description="Disordered" evidence="1">
    <location>
        <begin position="57"/>
        <end position="83"/>
    </location>
</feature>
<feature type="signal peptide" evidence="2">
    <location>
        <begin position="1"/>
        <end position="23"/>
    </location>
</feature>
<comment type="caution">
    <text evidence="3">The sequence shown here is derived from an EMBL/GenBank/DDBJ whole genome shotgun (WGS) entry which is preliminary data.</text>
</comment>
<dbReference type="VEuPathDB" id="MicrosporidiaDB:ECANGB1_2610"/>
<keyword evidence="4" id="KW-1185">Reference proteome</keyword>